<feature type="compositionally biased region" description="Polar residues" evidence="8">
    <location>
        <begin position="376"/>
        <end position="391"/>
    </location>
</feature>
<dbReference type="Pfam" id="PF04082">
    <property type="entry name" value="Fungal_trans"/>
    <property type="match status" value="1"/>
</dbReference>
<evidence type="ECO:0000256" key="8">
    <source>
        <dbReference type="SAM" id="MobiDB-lite"/>
    </source>
</evidence>
<feature type="compositionally biased region" description="Basic and acidic residues" evidence="8">
    <location>
        <begin position="235"/>
        <end position="245"/>
    </location>
</feature>
<dbReference type="InterPro" id="IPR036236">
    <property type="entry name" value="Znf_C2H2_sf"/>
</dbReference>
<dbReference type="SMART" id="SM00355">
    <property type="entry name" value="ZnF_C2H2"/>
    <property type="match status" value="2"/>
</dbReference>
<gene>
    <name evidence="10" type="ORF">FJTKL_10749</name>
</gene>
<feature type="domain" description="C2H2-type" evidence="9">
    <location>
        <begin position="215"/>
        <end position="244"/>
    </location>
</feature>
<dbReference type="InterPro" id="IPR013087">
    <property type="entry name" value="Znf_C2H2_type"/>
</dbReference>
<reference evidence="10 11" key="1">
    <citation type="submission" date="2024-03" db="EMBL/GenBank/DDBJ databases">
        <title>A high-quality draft genome sequence of Diaporthe vaccinii, a causative agent of upright dieback and viscid rot disease in cranberry plants.</title>
        <authorList>
            <person name="Sarrasin M."/>
            <person name="Lang B.F."/>
            <person name="Burger G."/>
        </authorList>
    </citation>
    <scope>NUCLEOTIDE SEQUENCE [LARGE SCALE GENOMIC DNA]</scope>
    <source>
        <strain evidence="10 11">IS7</strain>
    </source>
</reference>
<feature type="region of interest" description="Disordered" evidence="8">
    <location>
        <begin position="376"/>
        <end position="422"/>
    </location>
</feature>
<dbReference type="Proteomes" id="UP001600888">
    <property type="component" value="Unassembled WGS sequence"/>
</dbReference>
<dbReference type="InterPro" id="IPR007219">
    <property type="entry name" value="XnlR_reg_dom"/>
</dbReference>
<feature type="region of interest" description="Disordered" evidence="8">
    <location>
        <begin position="235"/>
        <end position="338"/>
    </location>
</feature>
<protein>
    <recommendedName>
        <fullName evidence="9">C2H2-type domain-containing protein</fullName>
    </recommendedName>
</protein>
<keyword evidence="3" id="KW-0677">Repeat</keyword>
<evidence type="ECO:0000256" key="1">
    <source>
        <dbReference type="ARBA" id="ARBA00004123"/>
    </source>
</evidence>
<evidence type="ECO:0000256" key="4">
    <source>
        <dbReference type="ARBA" id="ARBA00022771"/>
    </source>
</evidence>
<comment type="caution">
    <text evidence="10">The sequence shown here is derived from an EMBL/GenBank/DDBJ whole genome shotgun (WGS) entry which is preliminary data.</text>
</comment>
<evidence type="ECO:0000259" key="9">
    <source>
        <dbReference type="PROSITE" id="PS50157"/>
    </source>
</evidence>
<dbReference type="PANTHER" id="PTHR40626:SF30">
    <property type="entry name" value="FINGER DOMAIN PROTEIN, PUTATIVE (AFU_ORTHOLOGUE AFUA_4G13600)-RELATED"/>
    <property type="match status" value="1"/>
</dbReference>
<sequence length="1132" mass="122100">MSSLQSIMNVDEDQHDASPSTDKKDKDPATSAPGFRSQNPSSTSIPPGHVIRSSQQSWSTQLAEGSEAPRSSQQHADEGSSSSSAVQQGKRRAVAIDPRDRTSAATASTSFRAEQPRRESNTSVDSMDQHGYGSAASSSSMGGASGSGLPSNHPRRPMGSPNPEVPIRLTPITGRVSRAKKGVPVHTCDMCNPPKTFTRAEHLRRHQLSHQTPRYPCTYPGCERAFHRPDLLARHQQRHEQEGDKVSSISEQGSRRDSTASGTSAPLDDQMSGLRVGGGLQPPHSFSSPSSFGGPPASASPSDMPPTTPNMSHTPYAPGGSPGHGPAMSPPGGDYGASSGAGARYSIYSDRLPIISQPGSMSPSPVPRTVPLFVTSETQSSTTGSLHTSLDQPPELIPATECSPWTSASESNYSTPPPADMSRPRRYWQNQHRPHSSLDWQQNTDMLSPFSTQPEIHGAGSLDTVTTSHFGTTPFAMPPHMAPAPYQTYGPLLDPSLIAAFPDDHTQQSLLDTSITSQYIAHNRSTSVRSPSHPQSPALAADALVAPAALPSRTAPMAHVSRQKEMAMGGGNLMGGVGIYGADGGSPSWSSNSHGDILTGSALAGVGGCGSGGMTVVIPLPRSARNSIPSYLDVYWDKFNVLYPFIHRGTVGGVGEDALRCAMAAIATQFLDNKDDRIRGNQLHEFASQEAKRHTQLAQWSLQVKQAILLCEIFSRFRGRKASVRPSKLFENLYSRVLESTPAMFSTASLGNNAMEVNTTNEERWHTWIDEEARRRLLTVCFIVDNHTSLYHQQPRARDDIDPSTIPLTGHSDGLWAAASANEWAKILETSPAASVPRFIPHSNALTPDGVTRHGCLDQMAILHGETSRLPRRQYDCSSVDLDDQNSFTADELRTPTTASYNQSFSGAYFEERLVQLFSMTTIAPGPSIYLALHHTPLHDLLAVSGDSWVFSQKVLGASTFSENQKRLRAWAEGRPPSKSPSTQQQASAGSLEGMSCAQATCHAARALLGFLGGDGPITPQPGCISDYWGMYVCALIIWAFGHRAARSSSSSSPQKTPLPEDEAISWLQSVACIQRPEDATRMKHRREASAGVVSLVKRRLHADCVGPRSQLYVDAVGVLKKLEEGLNWRWF</sequence>
<keyword evidence="11" id="KW-1185">Reference proteome</keyword>
<keyword evidence="2" id="KW-0479">Metal-binding</keyword>
<feature type="compositionally biased region" description="Polar residues" evidence="8">
    <location>
        <begin position="36"/>
        <end position="45"/>
    </location>
</feature>
<keyword evidence="6" id="KW-0539">Nucleus</keyword>
<evidence type="ECO:0000256" key="6">
    <source>
        <dbReference type="ARBA" id="ARBA00023242"/>
    </source>
</evidence>
<accession>A0ABR4FBP6</accession>
<organism evidence="10 11">
    <name type="scientific">Diaporthe vaccinii</name>
    <dbReference type="NCBI Taxonomy" id="105482"/>
    <lineage>
        <taxon>Eukaryota</taxon>
        <taxon>Fungi</taxon>
        <taxon>Dikarya</taxon>
        <taxon>Ascomycota</taxon>
        <taxon>Pezizomycotina</taxon>
        <taxon>Sordariomycetes</taxon>
        <taxon>Sordariomycetidae</taxon>
        <taxon>Diaporthales</taxon>
        <taxon>Diaporthaceae</taxon>
        <taxon>Diaporthe</taxon>
        <taxon>Diaporthe eres species complex</taxon>
    </lineage>
</organism>
<dbReference type="CDD" id="cd12148">
    <property type="entry name" value="fungal_TF_MHR"/>
    <property type="match status" value="1"/>
</dbReference>
<proteinExistence type="predicted"/>
<evidence type="ECO:0000256" key="2">
    <source>
        <dbReference type="ARBA" id="ARBA00022723"/>
    </source>
</evidence>
<dbReference type="PROSITE" id="PS50157">
    <property type="entry name" value="ZINC_FINGER_C2H2_2"/>
    <property type="match status" value="1"/>
</dbReference>
<feature type="region of interest" description="Disordered" evidence="8">
    <location>
        <begin position="1"/>
        <end position="170"/>
    </location>
</feature>
<evidence type="ECO:0000256" key="3">
    <source>
        <dbReference type="ARBA" id="ARBA00022737"/>
    </source>
</evidence>
<keyword evidence="5" id="KW-0862">Zinc</keyword>
<evidence type="ECO:0000313" key="10">
    <source>
        <dbReference type="EMBL" id="KAL2292089.1"/>
    </source>
</evidence>
<feature type="compositionally biased region" description="Polar residues" evidence="8">
    <location>
        <begin position="52"/>
        <end position="87"/>
    </location>
</feature>
<dbReference type="InterPro" id="IPR051059">
    <property type="entry name" value="VerF-like"/>
</dbReference>
<keyword evidence="4 7" id="KW-0863">Zinc-finger</keyword>
<dbReference type="EMBL" id="JBAWTH010000004">
    <property type="protein sequence ID" value="KAL2292089.1"/>
    <property type="molecule type" value="Genomic_DNA"/>
</dbReference>
<dbReference type="Pfam" id="PF00096">
    <property type="entry name" value="zf-C2H2"/>
    <property type="match status" value="2"/>
</dbReference>
<dbReference type="PROSITE" id="PS00028">
    <property type="entry name" value="ZINC_FINGER_C2H2_1"/>
    <property type="match status" value="1"/>
</dbReference>
<evidence type="ECO:0000256" key="5">
    <source>
        <dbReference type="ARBA" id="ARBA00022833"/>
    </source>
</evidence>
<evidence type="ECO:0000256" key="7">
    <source>
        <dbReference type="PROSITE-ProRule" id="PRU00042"/>
    </source>
</evidence>
<feature type="compositionally biased region" description="Low complexity" evidence="8">
    <location>
        <begin position="133"/>
        <end position="142"/>
    </location>
</feature>
<feature type="compositionally biased region" description="Low complexity" evidence="8">
    <location>
        <begin position="282"/>
        <end position="302"/>
    </location>
</feature>
<dbReference type="PANTHER" id="PTHR40626">
    <property type="entry name" value="MIP31509P"/>
    <property type="match status" value="1"/>
</dbReference>
<dbReference type="Gene3D" id="3.30.160.60">
    <property type="entry name" value="Classic Zinc Finger"/>
    <property type="match status" value="1"/>
</dbReference>
<comment type="subcellular location">
    <subcellularLocation>
        <location evidence="1">Nucleus</location>
    </subcellularLocation>
</comment>
<dbReference type="SUPFAM" id="SSF57667">
    <property type="entry name" value="beta-beta-alpha zinc fingers"/>
    <property type="match status" value="1"/>
</dbReference>
<name>A0ABR4FBP6_9PEZI</name>
<evidence type="ECO:0000313" key="11">
    <source>
        <dbReference type="Proteomes" id="UP001600888"/>
    </source>
</evidence>
<feature type="compositionally biased region" description="Polar residues" evidence="8">
    <location>
        <begin position="403"/>
        <end position="414"/>
    </location>
</feature>